<dbReference type="Proteomes" id="UP000024442">
    <property type="component" value="Segment"/>
</dbReference>
<name>A0A023W5G9_9CAUD</name>
<dbReference type="Gene3D" id="3.90.320.10">
    <property type="match status" value="1"/>
</dbReference>
<gene>
    <name evidence="2" type="primary">61</name>
    <name evidence="2" type="ORF">PBI_ZOEJ_61</name>
</gene>
<keyword evidence="2" id="KW-0547">Nucleotide-binding</keyword>
<dbReference type="GeneID" id="19488158"/>
<dbReference type="GO" id="GO:0004386">
    <property type="term" value="F:helicase activity"/>
    <property type="evidence" value="ECO:0007669"/>
    <property type="project" value="UniProtKB-KW"/>
</dbReference>
<dbReference type="InterPro" id="IPR011604">
    <property type="entry name" value="PDDEXK-like_dom_sf"/>
</dbReference>
<keyword evidence="2" id="KW-0067">ATP-binding</keyword>
<keyword evidence="3" id="KW-1185">Reference proteome</keyword>
<evidence type="ECO:0000313" key="3">
    <source>
        <dbReference type="Proteomes" id="UP000024442"/>
    </source>
</evidence>
<keyword evidence="2" id="KW-0378">Hydrolase</keyword>
<accession>A0A023W5G9</accession>
<organism evidence="2 3">
    <name type="scientific">Mycobacterium phage ZoeJ</name>
    <dbReference type="NCBI Taxonomy" id="1486427"/>
    <lineage>
        <taxon>Viruses</taxon>
        <taxon>Duplodnaviria</taxon>
        <taxon>Heunggongvirae</taxon>
        <taxon>Uroviricota</taxon>
        <taxon>Caudoviricetes</taxon>
        <taxon>Weiservirinae</taxon>
        <taxon>Timquatrovirus</taxon>
        <taxon>Timquatrovirus zoeJ</taxon>
    </lineage>
</organism>
<dbReference type="EMBL" id="KJ510412">
    <property type="protein sequence ID" value="AHY26885.1"/>
    <property type="molecule type" value="Genomic_DNA"/>
</dbReference>
<evidence type="ECO:0000256" key="1">
    <source>
        <dbReference type="SAM" id="MobiDB-lite"/>
    </source>
</evidence>
<reference evidence="2 3" key="1">
    <citation type="submission" date="2014-02" db="EMBL/GenBank/DDBJ databases">
        <authorList>
            <person name="Cornely K.A."/>
            <person name="Jancevski A.V."/>
            <person name="Rogers S.R."/>
            <person name="Scola S.E."/>
            <person name="Pinches R.S."/>
            <person name="Perri C.M."/>
            <person name="Brown M.S."/>
            <person name="Cavedon W.D."/>
            <person name="Dubois H.M."/>
            <person name="Fernando M.A."/>
            <person name="Austriaco N."/>
            <person name="Bradley K.W."/>
            <person name="Clarke D.Q."/>
            <person name="Lewis M.F."/>
            <person name="Barker L.P."/>
            <person name="Bailey C."/>
            <person name="Asai D.J."/>
            <person name="Garber M.L."/>
            <person name="Bowman C.A."/>
            <person name="Russell D.A."/>
            <person name="Pope W.H."/>
            <person name="Jacobs-Sera D."/>
            <person name="Hendrix R.W."/>
            <person name="Hatfull G.F."/>
        </authorList>
    </citation>
    <scope>NUCLEOTIDE SEQUENCE [LARGE SCALE GENOMIC DNA]</scope>
</reference>
<proteinExistence type="predicted"/>
<keyword evidence="2" id="KW-0347">Helicase</keyword>
<protein>
    <submittedName>
        <fullName evidence="2">DNA helicase</fullName>
    </submittedName>
</protein>
<feature type="region of interest" description="Disordered" evidence="1">
    <location>
        <begin position="1"/>
        <end position="23"/>
    </location>
</feature>
<dbReference type="OrthoDB" id="5311at10239"/>
<sequence length="285" mass="31772">MSTSSSFLGLSDDADPRDKPRAATFDGRLLGDLKGVLKRAWAQHPRSQQRAIGPSEVGHPCARRLASTMLELDRVNPEGDPLPAWLGTAGHAKFETAVEHDNDQIVDAWLRDRSKPCTATDRGDGAPIGRWLSEHRVTVRGGLTGTCDLYDTWTDTVIDLKFPGSSRFQQYKRNGPAAEYRTQAHLYGRGYRNEGFDVKRVAIWFIPRGGTLSSSFVWSEPYSDKVVDEALDKLDNILLVLVDLAIEEHPERLALVPKVAHDCVFCPFFTTRPDPERPWACEGGK</sequence>
<dbReference type="KEGG" id="vg:19488158"/>
<evidence type="ECO:0000313" key="2">
    <source>
        <dbReference type="EMBL" id="AHY26885.1"/>
    </source>
</evidence>
<dbReference type="RefSeq" id="YP_009032455.1">
    <property type="nucleotide sequence ID" value="NC_024147.1"/>
</dbReference>